<dbReference type="STRING" id="1147741.A0A0R3RYN6"/>
<protein>
    <submittedName>
        <fullName evidence="3">AMP-binding domain-containing protein</fullName>
    </submittedName>
</protein>
<keyword evidence="2" id="KW-1185">Reference proteome</keyword>
<organism evidence="2 3">
    <name type="scientific">Elaeophora elaphi</name>
    <dbReference type="NCBI Taxonomy" id="1147741"/>
    <lineage>
        <taxon>Eukaryota</taxon>
        <taxon>Metazoa</taxon>
        <taxon>Ecdysozoa</taxon>
        <taxon>Nematoda</taxon>
        <taxon>Chromadorea</taxon>
        <taxon>Rhabditida</taxon>
        <taxon>Spirurina</taxon>
        <taxon>Spiruromorpha</taxon>
        <taxon>Filarioidea</taxon>
        <taxon>Onchocercidae</taxon>
        <taxon>Elaeophora</taxon>
    </lineage>
</organism>
<sequence>MFLSAIQKCCNTFACTSALAAGTTACPSSHLQSDSVSFDQCHSIGASLETKLPFKKSSHDLQIGRLKSPVTRDFPDYPENGKSRILEENSEHPEKQDVAQISSRREFYLRENEIKMARSTGIGIGDERLETYLMNALLSKSLDGSTLNGTNIAMFDLHSRRFADLLLNAGVSGLSIVETSQHEAQKAKVLLLS</sequence>
<feature type="compositionally biased region" description="Basic and acidic residues" evidence="1">
    <location>
        <begin position="73"/>
        <end position="98"/>
    </location>
</feature>
<feature type="region of interest" description="Disordered" evidence="1">
    <location>
        <begin position="71"/>
        <end position="98"/>
    </location>
</feature>
<dbReference type="WBParaSite" id="EEL_0000739801-mRNA-1">
    <property type="protein sequence ID" value="EEL_0000739801-mRNA-1"/>
    <property type="gene ID" value="EEL_0000739801"/>
</dbReference>
<dbReference type="AlphaFoldDB" id="A0A0R3RYN6"/>
<accession>A0A0R3RYN6</accession>
<evidence type="ECO:0000313" key="3">
    <source>
        <dbReference type="WBParaSite" id="EEL_0000739801-mRNA-1"/>
    </source>
</evidence>
<reference evidence="3" key="1">
    <citation type="submission" date="2017-02" db="UniProtKB">
        <authorList>
            <consortium name="WormBaseParasite"/>
        </authorList>
    </citation>
    <scope>IDENTIFICATION</scope>
</reference>
<evidence type="ECO:0000256" key="1">
    <source>
        <dbReference type="SAM" id="MobiDB-lite"/>
    </source>
</evidence>
<proteinExistence type="predicted"/>
<evidence type="ECO:0000313" key="2">
    <source>
        <dbReference type="Proteomes" id="UP000050640"/>
    </source>
</evidence>
<dbReference type="Proteomes" id="UP000050640">
    <property type="component" value="Unplaced"/>
</dbReference>
<name>A0A0R3RYN6_9BILA</name>